<dbReference type="OrthoDB" id="3296224at2"/>
<dbReference type="AlphaFoldDB" id="A0A3N0CG56"/>
<accession>A0A3N0CG56</accession>
<dbReference type="Pfam" id="PF20128">
    <property type="entry name" value="DUF6518"/>
    <property type="match status" value="1"/>
</dbReference>
<feature type="transmembrane region" description="Helical" evidence="1">
    <location>
        <begin position="110"/>
        <end position="130"/>
    </location>
</feature>
<feature type="transmembrane region" description="Helical" evidence="1">
    <location>
        <begin position="44"/>
        <end position="65"/>
    </location>
</feature>
<reference evidence="2 3" key="1">
    <citation type="submission" date="2018-11" db="EMBL/GenBank/DDBJ databases">
        <authorList>
            <person name="Li F."/>
        </authorList>
    </citation>
    <scope>NUCLEOTIDE SEQUENCE [LARGE SCALE GENOMIC DNA]</scope>
    <source>
        <strain evidence="2 3">Gsoil 097</strain>
    </source>
</reference>
<gene>
    <name evidence="2" type="ORF">EFK50_09080</name>
</gene>
<keyword evidence="1" id="KW-0812">Transmembrane</keyword>
<feature type="transmembrane region" description="Helical" evidence="1">
    <location>
        <begin position="18"/>
        <end position="38"/>
    </location>
</feature>
<keyword evidence="1" id="KW-0472">Membrane</keyword>
<evidence type="ECO:0000256" key="1">
    <source>
        <dbReference type="SAM" id="Phobius"/>
    </source>
</evidence>
<dbReference type="RefSeq" id="WP_123227268.1">
    <property type="nucleotide sequence ID" value="NZ_RJSE01000007.1"/>
</dbReference>
<name>A0A3N0CG56_9ACTN</name>
<keyword evidence="3" id="KW-1185">Reference proteome</keyword>
<evidence type="ECO:0000313" key="3">
    <source>
        <dbReference type="Proteomes" id="UP000267128"/>
    </source>
</evidence>
<feature type="transmembrane region" description="Helical" evidence="1">
    <location>
        <begin position="168"/>
        <end position="186"/>
    </location>
</feature>
<keyword evidence="1" id="KW-1133">Transmembrane helix</keyword>
<dbReference type="InterPro" id="IPR045393">
    <property type="entry name" value="DUF6518"/>
</dbReference>
<dbReference type="EMBL" id="RJSE01000007">
    <property type="protein sequence ID" value="RNL61973.1"/>
    <property type="molecule type" value="Genomic_DNA"/>
</dbReference>
<dbReference type="Proteomes" id="UP000267128">
    <property type="component" value="Unassembled WGS sequence"/>
</dbReference>
<evidence type="ECO:0000313" key="2">
    <source>
        <dbReference type="EMBL" id="RNL61973.1"/>
    </source>
</evidence>
<sequence>MTTLTDTVPRASLTDLRLLAVAVASGIVLGVGDLVVMMNVPFPWANLANSSAVWALGAFVLGAVLRVDPLRTAIAGSVMLVVAVEAYYGYAALIDMGGVAALWSEVARTWMVFGVFAGVIFGVAGAWTSGSAWWQRVVGSAFGAAVLLGEALHTWANLNGQYGRFRTELMQTSIVMAVLGVLVLVVSARRPAVLTPAAVAAVPTAVFCAAAFSAIGIAY</sequence>
<proteinExistence type="predicted"/>
<comment type="caution">
    <text evidence="2">The sequence shown here is derived from an EMBL/GenBank/DDBJ whole genome shotgun (WGS) entry which is preliminary data.</text>
</comment>
<feature type="transmembrane region" description="Helical" evidence="1">
    <location>
        <begin position="72"/>
        <end position="90"/>
    </location>
</feature>
<protein>
    <submittedName>
        <fullName evidence="2">Uncharacterized protein</fullName>
    </submittedName>
</protein>
<feature type="transmembrane region" description="Helical" evidence="1">
    <location>
        <begin position="193"/>
        <end position="218"/>
    </location>
</feature>
<feature type="transmembrane region" description="Helical" evidence="1">
    <location>
        <begin position="137"/>
        <end position="156"/>
    </location>
</feature>
<organism evidence="2 3">
    <name type="scientific">Nocardioides marmoriginsengisoli</name>
    <dbReference type="NCBI Taxonomy" id="661483"/>
    <lineage>
        <taxon>Bacteria</taxon>
        <taxon>Bacillati</taxon>
        <taxon>Actinomycetota</taxon>
        <taxon>Actinomycetes</taxon>
        <taxon>Propionibacteriales</taxon>
        <taxon>Nocardioidaceae</taxon>
        <taxon>Nocardioides</taxon>
    </lineage>
</organism>